<dbReference type="PANTHER" id="PTHR43649">
    <property type="entry name" value="ARABINOSE-BINDING PROTEIN-RELATED"/>
    <property type="match status" value="1"/>
</dbReference>
<dbReference type="PANTHER" id="PTHR43649:SF12">
    <property type="entry name" value="DIACETYLCHITOBIOSE BINDING PROTEIN DASA"/>
    <property type="match status" value="1"/>
</dbReference>
<reference evidence="1 2" key="1">
    <citation type="journal article" date="2016" name="Nat. Commun.">
        <title>Thousands of microbial genomes shed light on interconnected biogeochemical processes in an aquifer system.</title>
        <authorList>
            <person name="Anantharaman K."/>
            <person name="Brown C.T."/>
            <person name="Hug L.A."/>
            <person name="Sharon I."/>
            <person name="Castelle C.J."/>
            <person name="Probst A.J."/>
            <person name="Thomas B.C."/>
            <person name="Singh A."/>
            <person name="Wilkins M.J."/>
            <person name="Karaoz U."/>
            <person name="Brodie E.L."/>
            <person name="Williams K.H."/>
            <person name="Hubbard S.S."/>
            <person name="Banfield J.F."/>
        </authorList>
    </citation>
    <scope>NUCLEOTIDE SEQUENCE [LARGE SCALE GENOMIC DNA]</scope>
</reference>
<gene>
    <name evidence="1" type="ORF">A2388_01885</name>
</gene>
<dbReference type="AlphaFoldDB" id="A0A1G2Q5F3"/>
<dbReference type="InterPro" id="IPR050490">
    <property type="entry name" value="Bact_solute-bd_prot1"/>
</dbReference>
<accession>A0A1G2Q5F3</accession>
<evidence type="ECO:0000313" key="1">
    <source>
        <dbReference type="EMBL" id="OHA55785.1"/>
    </source>
</evidence>
<dbReference type="InterPro" id="IPR006059">
    <property type="entry name" value="SBP"/>
</dbReference>
<sequence>MTRRSVINISVLIFTLTALLLTGFGCKGGSREAQEAAAKAVSLNWWRVGGSKQNFDILLNDYKKIRPNVSVNVSQIREEELESALIQALADGRAPDVVSLPNTWLRGWQHRLAPLPPTLTLPYLELTGTFKKEPRWVLKEINSLDLKSIKARYVDTVVNDVYFDSKIYGLPLNLDTLLIFYNVDLLTAAQFPEAPKTWNEFKEASQAITKLDKLGRLLQNGAALGTAENIPYSFDIVSALMLQNGTPMMTGGSASFQKPISVQGESYSPGLDALRFYTDFANPSKETYSWSADQINAREAFAAGKLGFVFGYWRDLPNLKAMAPKIRIGLANFPQIEGSFQTSYYANYFIETVLKQSTHQTEAWDLIQFITTPAEAKKYLESAKQPTAQREFVTAQIADEDLGIPAAQVLTAKTWYRGYDFTSTQGVFQDMIKQVLVGTPIDQALSAAAERVTQTMRKP</sequence>
<comment type="caution">
    <text evidence="1">The sequence shown here is derived from an EMBL/GenBank/DDBJ whole genome shotgun (WGS) entry which is preliminary data.</text>
</comment>
<evidence type="ECO:0008006" key="3">
    <source>
        <dbReference type="Google" id="ProtNLM"/>
    </source>
</evidence>
<dbReference type="SUPFAM" id="SSF53850">
    <property type="entry name" value="Periplasmic binding protein-like II"/>
    <property type="match status" value="1"/>
</dbReference>
<dbReference type="Gene3D" id="3.40.190.10">
    <property type="entry name" value="Periplasmic binding protein-like II"/>
    <property type="match status" value="1"/>
</dbReference>
<evidence type="ECO:0000313" key="2">
    <source>
        <dbReference type="Proteomes" id="UP000177575"/>
    </source>
</evidence>
<dbReference type="Pfam" id="PF13416">
    <property type="entry name" value="SBP_bac_8"/>
    <property type="match status" value="1"/>
</dbReference>
<dbReference type="PROSITE" id="PS51257">
    <property type="entry name" value="PROKAR_LIPOPROTEIN"/>
    <property type="match status" value="1"/>
</dbReference>
<protein>
    <recommendedName>
        <fullName evidence="3">ABC transporter substrate-binding protein</fullName>
    </recommendedName>
</protein>
<organism evidence="1 2">
    <name type="scientific">Candidatus Veblenbacteria bacterium RIFOXYB1_FULL_43_13</name>
    <dbReference type="NCBI Taxonomy" id="1802426"/>
    <lineage>
        <taxon>Bacteria</taxon>
        <taxon>Candidatus Vebleniibacteriota</taxon>
    </lineage>
</organism>
<dbReference type="Proteomes" id="UP000177575">
    <property type="component" value="Unassembled WGS sequence"/>
</dbReference>
<dbReference type="EMBL" id="MHTC01000006">
    <property type="protein sequence ID" value="OHA55785.1"/>
    <property type="molecule type" value="Genomic_DNA"/>
</dbReference>
<name>A0A1G2Q5F3_9BACT</name>
<proteinExistence type="predicted"/>